<keyword evidence="3" id="KW-1185">Reference proteome</keyword>
<evidence type="ECO:0000313" key="2">
    <source>
        <dbReference type="EMBL" id="OLQ15183.1"/>
    </source>
</evidence>
<dbReference type="AlphaFoldDB" id="A0A1Q9F670"/>
<reference evidence="2 3" key="1">
    <citation type="submission" date="2016-02" db="EMBL/GenBank/DDBJ databases">
        <title>Genome analysis of coral dinoflagellate symbionts highlights evolutionary adaptations to a symbiotic lifestyle.</title>
        <authorList>
            <person name="Aranda M."/>
            <person name="Li Y."/>
            <person name="Liew Y.J."/>
            <person name="Baumgarten S."/>
            <person name="Simakov O."/>
            <person name="Wilson M."/>
            <person name="Piel J."/>
            <person name="Ashoor H."/>
            <person name="Bougouffa S."/>
            <person name="Bajic V.B."/>
            <person name="Ryu T."/>
            <person name="Ravasi T."/>
            <person name="Bayer T."/>
            <person name="Micklem G."/>
            <person name="Kim H."/>
            <person name="Bhak J."/>
            <person name="Lajeunesse T.C."/>
            <person name="Voolstra C.R."/>
        </authorList>
    </citation>
    <scope>NUCLEOTIDE SEQUENCE [LARGE SCALE GENOMIC DNA]</scope>
    <source>
        <strain evidence="2 3">CCMP2467</strain>
    </source>
</reference>
<feature type="compositionally biased region" description="Polar residues" evidence="1">
    <location>
        <begin position="39"/>
        <end position="51"/>
    </location>
</feature>
<evidence type="ECO:0000256" key="1">
    <source>
        <dbReference type="SAM" id="MobiDB-lite"/>
    </source>
</evidence>
<feature type="compositionally biased region" description="Low complexity" evidence="1">
    <location>
        <begin position="188"/>
        <end position="244"/>
    </location>
</feature>
<sequence length="400" mass="44422">MAVRLLQQPSPEPAQSSTPVLEPKPEKKKNPWQGRMKDNASSIGYTATEISSRYAPSRQSAPRSTSRRRQDFNYQRRPTPLRGTSPHSSTPLPPAAFPTGEARAAQENRLGREADEPRRAQADAHIGVSQVHASMDGCQPGAAQRPAQQVTPCCQADASQQLPQAAQQPQQGFQQCYAPPAPPPRQHPPQQLQAAQDPQQQWPTQYSPPQFAQAEPQPQQQGLQQQLPQAMQQPGFQQSAAPAPQQHPPQQLPQVAQQQHQQSFQQPPQQGYQQLPHAAQQPQWPPQHSPQQFAPAAQHSQQGVQQQLPQAAAQQQSFQQLSELKAGRPVTFVPDDRRDMPMKEQIANFLRTHLQGAKDMHGQGSACHQLPIPSDYVPHRQDFAEEVVRLLWCLQVTGQA</sequence>
<feature type="region of interest" description="Disordered" evidence="1">
    <location>
        <begin position="1"/>
        <end position="321"/>
    </location>
</feature>
<organism evidence="2 3">
    <name type="scientific">Symbiodinium microadriaticum</name>
    <name type="common">Dinoflagellate</name>
    <name type="synonym">Zooxanthella microadriatica</name>
    <dbReference type="NCBI Taxonomy" id="2951"/>
    <lineage>
        <taxon>Eukaryota</taxon>
        <taxon>Sar</taxon>
        <taxon>Alveolata</taxon>
        <taxon>Dinophyceae</taxon>
        <taxon>Suessiales</taxon>
        <taxon>Symbiodiniaceae</taxon>
        <taxon>Symbiodinium</taxon>
    </lineage>
</organism>
<feature type="compositionally biased region" description="Low complexity" evidence="1">
    <location>
        <begin position="289"/>
        <end position="320"/>
    </location>
</feature>
<proteinExistence type="predicted"/>
<dbReference type="EMBL" id="LSRX01000006">
    <property type="protein sequence ID" value="OLQ15183.1"/>
    <property type="molecule type" value="Genomic_DNA"/>
</dbReference>
<accession>A0A1Q9F670</accession>
<gene>
    <name evidence="2" type="ORF">AK812_SmicGene619</name>
</gene>
<feature type="compositionally biased region" description="Basic and acidic residues" evidence="1">
    <location>
        <begin position="104"/>
        <end position="122"/>
    </location>
</feature>
<feature type="compositionally biased region" description="Low complexity" evidence="1">
    <location>
        <begin position="252"/>
        <end position="282"/>
    </location>
</feature>
<comment type="caution">
    <text evidence="2">The sequence shown here is derived from an EMBL/GenBank/DDBJ whole genome shotgun (WGS) entry which is preliminary data.</text>
</comment>
<name>A0A1Q9F670_SYMMI</name>
<dbReference type="Proteomes" id="UP000186817">
    <property type="component" value="Unassembled WGS sequence"/>
</dbReference>
<feature type="compositionally biased region" description="Low complexity" evidence="1">
    <location>
        <begin position="155"/>
        <end position="178"/>
    </location>
</feature>
<feature type="compositionally biased region" description="Polar residues" evidence="1">
    <location>
        <begin position="7"/>
        <end position="19"/>
    </location>
</feature>
<evidence type="ECO:0000313" key="3">
    <source>
        <dbReference type="Proteomes" id="UP000186817"/>
    </source>
</evidence>
<protein>
    <submittedName>
        <fullName evidence="2">Uncharacterized protein</fullName>
    </submittedName>
</protein>